<dbReference type="InParanoid" id="E3MB99"/>
<dbReference type="PANTHER" id="PTHR31720">
    <property type="entry name" value="SERPENTINE RECEPTOR, CLASS Z-RELATED"/>
    <property type="match status" value="1"/>
</dbReference>
<accession>E3MB99</accession>
<keyword evidence="1" id="KW-0812">Transmembrane</keyword>
<name>E3MB99_CAERE</name>
<feature type="transmembrane region" description="Helical" evidence="1">
    <location>
        <begin position="92"/>
        <end position="108"/>
    </location>
</feature>
<sequence>MIFSYTNGVIAFAIVGVCALVQLVLSPFYIYVNRVNDKKDREPSKINMILSFEMPIYPILNHFYHSMIYQTISLFCLFIALFLYFASGHKDITLLPISIKALICLLLLSIFTRYIFVKVYVILLSILAIQRFVLYFHPTSENHWLFKKNGLRLLIYLVYFLVTCEDFFYIVHHNYSAADASNKSLFVSHPYYL</sequence>
<evidence type="ECO:0000313" key="2">
    <source>
        <dbReference type="EMBL" id="EFO97824.1"/>
    </source>
</evidence>
<proteinExistence type="predicted"/>
<dbReference type="Proteomes" id="UP000008281">
    <property type="component" value="Unassembled WGS sequence"/>
</dbReference>
<keyword evidence="1" id="KW-1133">Transmembrane helix</keyword>
<dbReference type="AlphaFoldDB" id="E3MB99"/>
<evidence type="ECO:0000313" key="3">
    <source>
        <dbReference type="Proteomes" id="UP000008281"/>
    </source>
</evidence>
<keyword evidence="3" id="KW-1185">Reference proteome</keyword>
<evidence type="ECO:0000256" key="1">
    <source>
        <dbReference type="SAM" id="Phobius"/>
    </source>
</evidence>
<dbReference type="HOGENOM" id="CLU_1410030_0_0_1"/>
<feature type="transmembrane region" description="Helical" evidence="1">
    <location>
        <begin position="115"/>
        <end position="133"/>
    </location>
</feature>
<feature type="transmembrane region" description="Helical" evidence="1">
    <location>
        <begin position="153"/>
        <end position="171"/>
    </location>
</feature>
<feature type="transmembrane region" description="Helical" evidence="1">
    <location>
        <begin position="6"/>
        <end position="32"/>
    </location>
</feature>
<reference evidence="2" key="1">
    <citation type="submission" date="2007-07" db="EMBL/GenBank/DDBJ databases">
        <title>PCAP assembly of the Caenorhabditis remanei genome.</title>
        <authorList>
            <consortium name="The Caenorhabditis remanei Sequencing Consortium"/>
            <person name="Wilson R.K."/>
        </authorList>
    </citation>
    <scope>NUCLEOTIDE SEQUENCE [LARGE SCALE GENOMIC DNA]</scope>
    <source>
        <strain evidence="2">PB4641</strain>
    </source>
</reference>
<protein>
    <submittedName>
        <fullName evidence="2">Uncharacterized protein</fullName>
    </submittedName>
</protein>
<dbReference type="InterPro" id="IPR018817">
    <property type="entry name" value="7TM_GPCR_serpentine_rcpt_Srz"/>
</dbReference>
<dbReference type="PANTHER" id="PTHR31720:SF12">
    <property type="entry name" value="SERPENTINE RECEPTOR, CLASS T-RELATED"/>
    <property type="match status" value="1"/>
</dbReference>
<dbReference type="OMA" id="MISANWT"/>
<dbReference type="EMBL" id="DS268433">
    <property type="protein sequence ID" value="EFO97824.1"/>
    <property type="molecule type" value="Genomic_DNA"/>
</dbReference>
<keyword evidence="1" id="KW-0472">Membrane</keyword>
<gene>
    <name evidence="2" type="ORF">CRE_15872</name>
</gene>
<dbReference type="Pfam" id="PF10325">
    <property type="entry name" value="7TM_GPCR_Srz"/>
    <property type="match status" value="1"/>
</dbReference>
<feature type="transmembrane region" description="Helical" evidence="1">
    <location>
        <begin position="67"/>
        <end position="86"/>
    </location>
</feature>
<organism evidence="3">
    <name type="scientific">Caenorhabditis remanei</name>
    <name type="common">Caenorhabditis vulgaris</name>
    <dbReference type="NCBI Taxonomy" id="31234"/>
    <lineage>
        <taxon>Eukaryota</taxon>
        <taxon>Metazoa</taxon>
        <taxon>Ecdysozoa</taxon>
        <taxon>Nematoda</taxon>
        <taxon>Chromadorea</taxon>
        <taxon>Rhabditida</taxon>
        <taxon>Rhabditina</taxon>
        <taxon>Rhabditomorpha</taxon>
        <taxon>Rhabditoidea</taxon>
        <taxon>Rhabditidae</taxon>
        <taxon>Peloderinae</taxon>
        <taxon>Caenorhabditis</taxon>
    </lineage>
</organism>